<dbReference type="RefSeq" id="WP_071380172.1">
    <property type="nucleotide sequence ID" value="NZ_MLYO01000015.1"/>
</dbReference>
<dbReference type="NCBIfam" id="NF033542">
    <property type="entry name" value="transpos_IS110"/>
    <property type="match status" value="1"/>
</dbReference>
<sequence>MDLLHERCGGGDLGKRDCKVCIRVPGKGTRRHQEVRTFTTTTSGLLELRDYLLANKITVFGMEATGSYWKALYYLLEATDGIEPWLLNAQHMKAVPGRKTDVTDAQWICRLVEHGLVRPSFVPPVEIRRLRDLTRYRTETCQERTREVNRLANLLEDAGIKLSLVVSDIAGVSALEMLEAMAGGERDPEVLAELARGAMRRKHNELVEALTGDFTDHHGFMVRVLIRAIRDANARIVLLEEEIQRQIAPFRHQVDLLITIPGISTTVAHVMIAEMGADMSRFPSAGHLAAWAGLAPGNRESAGKRKRAPTRHGNVWLKGGLGVAALAIGRTKGTYLAAQYHRLRPRRGEKRTIVAVAHSMLVSAYHMLTTDVPYQDLGPDHFTRRLGEERHRRRLLAQLDALGYDVTLERRQTA</sequence>
<feature type="domain" description="Transposase IS116/IS110/IS902 C-terminal" evidence="2">
    <location>
        <begin position="255"/>
        <end position="340"/>
    </location>
</feature>
<proteinExistence type="predicted"/>
<gene>
    <name evidence="3" type="ORF">BIV23_08695</name>
</gene>
<dbReference type="InterPro" id="IPR003346">
    <property type="entry name" value="Transposase_20"/>
</dbReference>
<evidence type="ECO:0000313" key="3">
    <source>
        <dbReference type="EMBL" id="OIK06443.1"/>
    </source>
</evidence>
<evidence type="ECO:0000313" key="4">
    <source>
        <dbReference type="Proteomes" id="UP000179642"/>
    </source>
</evidence>
<feature type="domain" description="Transposase IS110-like N-terminal" evidence="1">
    <location>
        <begin position="10"/>
        <end position="157"/>
    </location>
</feature>
<dbReference type="InterPro" id="IPR002525">
    <property type="entry name" value="Transp_IS110-like_N"/>
</dbReference>
<accession>A0A1S2QLB4</accession>
<reference evidence="3 4" key="1">
    <citation type="submission" date="2016-10" db="EMBL/GenBank/DDBJ databases">
        <title>Genome sequence of Streptomyces sp. MUSC 1.</title>
        <authorList>
            <person name="Lee L.-H."/>
            <person name="Ser H.-L."/>
            <person name="Law J.W.-F."/>
        </authorList>
    </citation>
    <scope>NUCLEOTIDE SEQUENCE [LARGE SCALE GENOMIC DNA]</scope>
    <source>
        <strain evidence="3 4">MUSC 1</strain>
    </source>
</reference>
<dbReference type="OrthoDB" id="9815354at2"/>
<keyword evidence="4" id="KW-1185">Reference proteome</keyword>
<dbReference type="PANTHER" id="PTHR33055:SF15">
    <property type="entry name" value="TRANSPOSASE-RELATED"/>
    <property type="match status" value="1"/>
</dbReference>
<evidence type="ECO:0000259" key="1">
    <source>
        <dbReference type="Pfam" id="PF01548"/>
    </source>
</evidence>
<dbReference type="Pfam" id="PF01548">
    <property type="entry name" value="DEDD_Tnp_IS110"/>
    <property type="match status" value="1"/>
</dbReference>
<dbReference type="Pfam" id="PF02371">
    <property type="entry name" value="Transposase_20"/>
    <property type="match status" value="1"/>
</dbReference>
<dbReference type="PANTHER" id="PTHR33055">
    <property type="entry name" value="TRANSPOSASE FOR INSERTION SEQUENCE ELEMENT IS1111A"/>
    <property type="match status" value="1"/>
</dbReference>
<dbReference type="InterPro" id="IPR047650">
    <property type="entry name" value="Transpos_IS110"/>
</dbReference>
<name>A0A1S2QLB4_9ACTN</name>
<dbReference type="Proteomes" id="UP000179642">
    <property type="component" value="Unassembled WGS sequence"/>
</dbReference>
<dbReference type="AlphaFoldDB" id="A0A1S2QLB4"/>
<dbReference type="GO" id="GO:0003677">
    <property type="term" value="F:DNA binding"/>
    <property type="evidence" value="ECO:0007669"/>
    <property type="project" value="InterPro"/>
</dbReference>
<organism evidence="3 4">
    <name type="scientific">Streptomyces monashensis</name>
    <dbReference type="NCBI Taxonomy" id="1678012"/>
    <lineage>
        <taxon>Bacteria</taxon>
        <taxon>Bacillati</taxon>
        <taxon>Actinomycetota</taxon>
        <taxon>Actinomycetes</taxon>
        <taxon>Kitasatosporales</taxon>
        <taxon>Streptomycetaceae</taxon>
        <taxon>Streptomyces</taxon>
    </lineage>
</organism>
<dbReference type="GO" id="GO:0004803">
    <property type="term" value="F:transposase activity"/>
    <property type="evidence" value="ECO:0007669"/>
    <property type="project" value="InterPro"/>
</dbReference>
<comment type="caution">
    <text evidence="3">The sequence shown here is derived from an EMBL/GenBank/DDBJ whole genome shotgun (WGS) entry which is preliminary data.</text>
</comment>
<evidence type="ECO:0000259" key="2">
    <source>
        <dbReference type="Pfam" id="PF02371"/>
    </source>
</evidence>
<dbReference type="EMBL" id="MLYO01000015">
    <property type="protein sequence ID" value="OIK06443.1"/>
    <property type="molecule type" value="Genomic_DNA"/>
</dbReference>
<protein>
    <submittedName>
        <fullName evidence="3">IS110 family transposase</fullName>
    </submittedName>
</protein>
<dbReference type="GO" id="GO:0006313">
    <property type="term" value="P:DNA transposition"/>
    <property type="evidence" value="ECO:0007669"/>
    <property type="project" value="InterPro"/>
</dbReference>